<protein>
    <submittedName>
        <fullName evidence="1">Cob(I)yrinic acid a,c-diamide adenosyltransferase</fullName>
    </submittedName>
</protein>
<organism evidence="1 2">
    <name type="scientific">Pseudobutyrivibrio xylanivorans</name>
    <dbReference type="NCBI Taxonomy" id="185007"/>
    <lineage>
        <taxon>Bacteria</taxon>
        <taxon>Bacillati</taxon>
        <taxon>Bacillota</taxon>
        <taxon>Clostridia</taxon>
        <taxon>Lachnospirales</taxon>
        <taxon>Lachnospiraceae</taxon>
        <taxon>Pseudobutyrivibrio</taxon>
    </lineage>
</organism>
<dbReference type="SUPFAM" id="SSF52540">
    <property type="entry name" value="P-loop containing nucleoside triphosphate hydrolases"/>
    <property type="match status" value="1"/>
</dbReference>
<dbReference type="OrthoDB" id="9810309at2"/>
<dbReference type="GO" id="GO:0005524">
    <property type="term" value="F:ATP binding"/>
    <property type="evidence" value="ECO:0007669"/>
    <property type="project" value="InterPro"/>
</dbReference>
<dbReference type="AlphaFoldDB" id="A0A5P6VPN4"/>
<sequence length="159" mass="17558">MEKGSIQVYYGNGQGKSAAALGNAIRYASQGRTTTIIQFLKSETNSDYLSKLEPEIKLFRFERSKENFQSLTEEQKQEEVMNIQNGLNYAKKVLGTGESDLVVLDEVLGVVDEGIVSEQDILCALEGRSYSANVILTGQNITQGIFEIADSVLNIKPEK</sequence>
<dbReference type="RefSeq" id="WP_151623132.1">
    <property type="nucleotide sequence ID" value="NZ_CP043028.1"/>
</dbReference>
<accession>A0A5P6VPN4</accession>
<gene>
    <name evidence="1" type="ORF">FXF36_07140</name>
</gene>
<reference evidence="2" key="1">
    <citation type="submission" date="2019-08" db="EMBL/GenBank/DDBJ databases">
        <title>Complete Genome Sequence of the Polysaccharide-Degrading Rumen Bacterium Pseudobutyrivibrio xylanivorans MA3014.</title>
        <authorList>
            <person name="Palevich N."/>
            <person name="Maclean P.H."/>
            <person name="Kelly W.J."/>
            <person name="Leahy S.C."/>
            <person name="Rakonjac J."/>
            <person name="Attwood G.T."/>
        </authorList>
    </citation>
    <scope>NUCLEOTIDE SEQUENCE [LARGE SCALE GENOMIC DNA]</scope>
    <source>
        <strain evidence="2">MA3014</strain>
    </source>
</reference>
<dbReference type="PANTHER" id="PTHR46638:SF1">
    <property type="entry name" value="CORRINOID ADENOSYLTRANSFERASE"/>
    <property type="match status" value="1"/>
</dbReference>
<dbReference type="KEGG" id="pxv:FXF36_07140"/>
<dbReference type="GO" id="GO:0008817">
    <property type="term" value="F:corrinoid adenosyltransferase activity"/>
    <property type="evidence" value="ECO:0007669"/>
    <property type="project" value="InterPro"/>
</dbReference>
<evidence type="ECO:0000313" key="1">
    <source>
        <dbReference type="EMBL" id="QFJ54645.1"/>
    </source>
</evidence>
<dbReference type="PIRSF" id="PIRSF015617">
    <property type="entry name" value="Adensltrnsf_CobA"/>
    <property type="match status" value="1"/>
</dbReference>
<evidence type="ECO:0000313" key="2">
    <source>
        <dbReference type="Proteomes" id="UP000327030"/>
    </source>
</evidence>
<dbReference type="Proteomes" id="UP000327030">
    <property type="component" value="Chromosome 1"/>
</dbReference>
<dbReference type="EMBL" id="CP043028">
    <property type="protein sequence ID" value="QFJ54645.1"/>
    <property type="molecule type" value="Genomic_DNA"/>
</dbReference>
<dbReference type="GO" id="GO:0009236">
    <property type="term" value="P:cobalamin biosynthetic process"/>
    <property type="evidence" value="ECO:0007669"/>
    <property type="project" value="InterPro"/>
</dbReference>
<dbReference type="PANTHER" id="PTHR46638">
    <property type="entry name" value="CORRINOID ADENOSYLTRANSFERASE"/>
    <property type="match status" value="1"/>
</dbReference>
<dbReference type="InterPro" id="IPR003724">
    <property type="entry name" value="CblAdoTrfase_CobA"/>
</dbReference>
<name>A0A5P6VPN4_PSEXY</name>
<dbReference type="Pfam" id="PF02572">
    <property type="entry name" value="CobA_CobO_BtuR"/>
    <property type="match status" value="1"/>
</dbReference>
<dbReference type="Gene3D" id="3.40.50.300">
    <property type="entry name" value="P-loop containing nucleotide triphosphate hydrolases"/>
    <property type="match status" value="1"/>
</dbReference>
<dbReference type="InterPro" id="IPR027417">
    <property type="entry name" value="P-loop_NTPase"/>
</dbReference>
<proteinExistence type="predicted"/>